<feature type="region of interest" description="Disordered" evidence="1">
    <location>
        <begin position="41"/>
        <end position="62"/>
    </location>
</feature>
<evidence type="ECO:0008006" key="5">
    <source>
        <dbReference type="Google" id="ProtNLM"/>
    </source>
</evidence>
<feature type="compositionally biased region" description="Low complexity" evidence="1">
    <location>
        <begin position="41"/>
        <end position="51"/>
    </location>
</feature>
<reference evidence="3 4" key="1">
    <citation type="submission" date="2021-03" db="EMBL/GenBank/DDBJ databases">
        <authorList>
            <person name="Kim M.K."/>
        </authorList>
    </citation>
    <scope>NUCLEOTIDE SEQUENCE [LARGE SCALE GENOMIC DNA]</scope>
    <source>
        <strain evidence="3 4">BT507</strain>
    </source>
</reference>
<dbReference type="EMBL" id="JAGETX010000002">
    <property type="protein sequence ID" value="MBO3270214.1"/>
    <property type="molecule type" value="Genomic_DNA"/>
</dbReference>
<keyword evidence="2" id="KW-0732">Signal</keyword>
<name>A0ABS3T978_9BACT</name>
<gene>
    <name evidence="3" type="ORF">J4D97_06090</name>
</gene>
<protein>
    <recommendedName>
        <fullName evidence="5">Auto-transporter adhesin head GIN domain-containing protein</fullName>
    </recommendedName>
</protein>
<proteinExistence type="predicted"/>
<evidence type="ECO:0000313" key="3">
    <source>
        <dbReference type="EMBL" id="MBO3270214.1"/>
    </source>
</evidence>
<evidence type="ECO:0000256" key="2">
    <source>
        <dbReference type="SAM" id="SignalP"/>
    </source>
</evidence>
<keyword evidence="4" id="KW-1185">Reference proteome</keyword>
<feature type="signal peptide" evidence="2">
    <location>
        <begin position="1"/>
        <end position="22"/>
    </location>
</feature>
<comment type="caution">
    <text evidence="3">The sequence shown here is derived from an EMBL/GenBank/DDBJ whole genome shotgun (WGS) entry which is preliminary data.</text>
</comment>
<feature type="compositionally biased region" description="Basic and acidic residues" evidence="1">
    <location>
        <begin position="53"/>
        <end position="62"/>
    </location>
</feature>
<dbReference type="RefSeq" id="WP_208306799.1">
    <property type="nucleotide sequence ID" value="NZ_JAGETX010000002.1"/>
</dbReference>
<feature type="chain" id="PRO_5047015401" description="Auto-transporter adhesin head GIN domain-containing protein" evidence="2">
    <location>
        <begin position="23"/>
        <end position="212"/>
    </location>
</feature>
<accession>A0ABS3T978</accession>
<organism evidence="3 4">
    <name type="scientific">Hymenobacter defluvii</name>
    <dbReference type="NCBI Taxonomy" id="2054411"/>
    <lineage>
        <taxon>Bacteria</taxon>
        <taxon>Pseudomonadati</taxon>
        <taxon>Bacteroidota</taxon>
        <taxon>Cytophagia</taxon>
        <taxon>Cytophagales</taxon>
        <taxon>Hymenobacteraceae</taxon>
        <taxon>Hymenobacter</taxon>
    </lineage>
</organism>
<evidence type="ECO:0000313" key="4">
    <source>
        <dbReference type="Proteomes" id="UP000670527"/>
    </source>
</evidence>
<dbReference type="Proteomes" id="UP000670527">
    <property type="component" value="Unassembled WGS sequence"/>
</dbReference>
<sequence length="212" mass="22664">MHYLRLTFLLLTYLFTSQPGWAQQAPVAPIVPRTPAAQSAAPTIRQAAPAADSAKRKSEAVAHQPEHPIAEPLIILNNNLIINGLLLEVNPNEIETLVIYKGADAPLELRSLTANGIIDISLKKKNSFKAKSLRLSDIGKRLLLSGPISYSVNGMPVAEADLRIASAAIGNIKITATSDTATMVDVQTTSMGLKRVPPDPPGTIRIRGVASH</sequence>
<evidence type="ECO:0000256" key="1">
    <source>
        <dbReference type="SAM" id="MobiDB-lite"/>
    </source>
</evidence>